<dbReference type="Proteomes" id="UP001148838">
    <property type="component" value="Unassembled WGS sequence"/>
</dbReference>
<dbReference type="InterPro" id="IPR042272">
    <property type="entry name" value="ATP12_ATP_synth-F1-assembly_N"/>
</dbReference>
<comment type="subcellular location">
    <subcellularLocation>
        <location evidence="1">Mitochondrion</location>
    </subcellularLocation>
</comment>
<dbReference type="PANTHER" id="PTHR21013">
    <property type="entry name" value="ATP SYNTHASE MITOCHONDRIAL F1 COMPLEX ASSEMBLY FACTOR 2/ATP12 PROTEIN, MITOCHONDRIAL PRECURSOR"/>
    <property type="match status" value="1"/>
</dbReference>
<accession>A0ABQ8SQ63</accession>
<keyword evidence="7" id="KW-1185">Reference proteome</keyword>
<evidence type="ECO:0000256" key="2">
    <source>
        <dbReference type="ARBA" id="ARBA00008231"/>
    </source>
</evidence>
<evidence type="ECO:0000256" key="5">
    <source>
        <dbReference type="ARBA" id="ARBA00023186"/>
    </source>
</evidence>
<comment type="similarity">
    <text evidence="2">Belongs to the ATP12 family.</text>
</comment>
<dbReference type="InterPro" id="IPR023335">
    <property type="entry name" value="ATP12_ortho_dom_sf"/>
</dbReference>
<dbReference type="EMBL" id="JAJSOF020000023">
    <property type="protein sequence ID" value="KAJ4436333.1"/>
    <property type="molecule type" value="Genomic_DNA"/>
</dbReference>
<reference evidence="6 7" key="1">
    <citation type="journal article" date="2022" name="Allergy">
        <title>Genome assembly and annotation of Periplaneta americana reveal a comprehensive cockroach allergen profile.</title>
        <authorList>
            <person name="Wang L."/>
            <person name="Xiong Q."/>
            <person name="Saelim N."/>
            <person name="Wang L."/>
            <person name="Nong W."/>
            <person name="Wan A.T."/>
            <person name="Shi M."/>
            <person name="Liu X."/>
            <person name="Cao Q."/>
            <person name="Hui J.H.L."/>
            <person name="Sookrung N."/>
            <person name="Leung T.F."/>
            <person name="Tungtrongchitr A."/>
            <person name="Tsui S.K.W."/>
        </authorList>
    </citation>
    <scope>NUCLEOTIDE SEQUENCE [LARGE SCALE GENOMIC DNA]</scope>
    <source>
        <strain evidence="6">PWHHKU_190912</strain>
    </source>
</reference>
<comment type="caution">
    <text evidence="6">The sequence shown here is derived from an EMBL/GenBank/DDBJ whole genome shotgun (WGS) entry which is preliminary data.</text>
</comment>
<dbReference type="Gene3D" id="1.10.3580.10">
    <property type="entry name" value="ATP12 ATPase"/>
    <property type="match status" value="1"/>
</dbReference>
<organism evidence="6 7">
    <name type="scientific">Periplaneta americana</name>
    <name type="common">American cockroach</name>
    <name type="synonym">Blatta americana</name>
    <dbReference type="NCBI Taxonomy" id="6978"/>
    <lineage>
        <taxon>Eukaryota</taxon>
        <taxon>Metazoa</taxon>
        <taxon>Ecdysozoa</taxon>
        <taxon>Arthropoda</taxon>
        <taxon>Hexapoda</taxon>
        <taxon>Insecta</taxon>
        <taxon>Pterygota</taxon>
        <taxon>Neoptera</taxon>
        <taxon>Polyneoptera</taxon>
        <taxon>Dictyoptera</taxon>
        <taxon>Blattodea</taxon>
        <taxon>Blattoidea</taxon>
        <taxon>Blattidae</taxon>
        <taxon>Blattinae</taxon>
        <taxon>Periplaneta</taxon>
    </lineage>
</organism>
<evidence type="ECO:0000256" key="4">
    <source>
        <dbReference type="ARBA" id="ARBA00023128"/>
    </source>
</evidence>
<evidence type="ECO:0000313" key="6">
    <source>
        <dbReference type="EMBL" id="KAJ4436333.1"/>
    </source>
</evidence>
<proteinExistence type="inferred from homology"/>
<evidence type="ECO:0008006" key="8">
    <source>
        <dbReference type="Google" id="ProtNLM"/>
    </source>
</evidence>
<sequence>MEGLSPKRFYRRTSILHNDGKFEITLDQRKLKTPGGNAFIVDSEPLALAVAAEWDAQKEKIQQGCMHLTALCSTAIDNPNRLTKLDLVQHILSYLDTDTILFQSSNSILHDMSRVFCVLFVGIVAMVLQEADELYDLQQQEWSPVLQWFCRRYDVQIGATRDIAGPKISQETKSKLVRHLSSYNFWAIHGFGFGVEAVKSVILMLCCVERHISVEKAVLLSRLEEEFQSGHWGRVEWAHDLNQQETQARLAAAVLFVHLNSSSTFVQSKQ</sequence>
<protein>
    <recommendedName>
        <fullName evidence="8">ATP synthase mitochondrial F1 complex assembly factor 2</fullName>
    </recommendedName>
</protein>
<keyword evidence="4" id="KW-0496">Mitochondrion</keyword>
<evidence type="ECO:0000256" key="1">
    <source>
        <dbReference type="ARBA" id="ARBA00004173"/>
    </source>
</evidence>
<gene>
    <name evidence="6" type="ORF">ANN_18964</name>
</gene>
<keyword evidence="3" id="KW-0809">Transit peptide</keyword>
<dbReference type="Gene3D" id="3.30.2180.10">
    <property type="entry name" value="ATP12-like"/>
    <property type="match status" value="1"/>
</dbReference>
<dbReference type="Pfam" id="PF07542">
    <property type="entry name" value="ATP12"/>
    <property type="match status" value="1"/>
</dbReference>
<evidence type="ECO:0000256" key="3">
    <source>
        <dbReference type="ARBA" id="ARBA00022946"/>
    </source>
</evidence>
<keyword evidence="5" id="KW-0143">Chaperone</keyword>
<evidence type="ECO:0000313" key="7">
    <source>
        <dbReference type="Proteomes" id="UP001148838"/>
    </source>
</evidence>
<dbReference type="SUPFAM" id="SSF160909">
    <property type="entry name" value="ATP12-like"/>
    <property type="match status" value="1"/>
</dbReference>
<name>A0ABQ8SQ63_PERAM</name>
<dbReference type="InterPro" id="IPR011419">
    <property type="entry name" value="ATP12_ATP_synth-F1-assembly"/>
</dbReference>
<dbReference type="PANTHER" id="PTHR21013:SF10">
    <property type="entry name" value="ATP SYNTHASE MITOCHONDRIAL F1 COMPLEX ASSEMBLY FACTOR 2"/>
    <property type="match status" value="1"/>
</dbReference>